<dbReference type="EMBL" id="JNAD02000006">
    <property type="protein sequence ID" value="RKM95426.1"/>
    <property type="molecule type" value="Genomic_DNA"/>
</dbReference>
<keyword evidence="1" id="KW-0304">Gas vesicle</keyword>
<dbReference type="InterPro" id="IPR050530">
    <property type="entry name" value="GvpA"/>
</dbReference>
<dbReference type="OrthoDB" id="4961198at2"/>
<comment type="subcellular location">
    <subcellularLocation>
        <location evidence="2">Gas vesicle</location>
    </subcellularLocation>
</comment>
<dbReference type="PANTHER" id="PTHR35344">
    <property type="entry name" value="GAS VESICLE STRUCTURAL PROTEIN 2-RELATED"/>
    <property type="match status" value="1"/>
</dbReference>
<organism evidence="5 6">
    <name type="scientific">Streptomyces xinghaiensis</name>
    <dbReference type="NCBI Taxonomy" id="1038928"/>
    <lineage>
        <taxon>Bacteria</taxon>
        <taxon>Bacillati</taxon>
        <taxon>Actinomycetota</taxon>
        <taxon>Actinomycetes</taxon>
        <taxon>Kitasatosporales</taxon>
        <taxon>Streptomycetaceae</taxon>
        <taxon>Streptomyces</taxon>
    </lineage>
</organism>
<feature type="region of interest" description="Disordered" evidence="4">
    <location>
        <begin position="310"/>
        <end position="337"/>
    </location>
</feature>
<sequence length="337" mass="36310">MPDRAPAAPAVPAVPSLQPTRDPRVTLDDLLEVVLNKGAVLHLDLIIAVADIPLIGVNVRAAIAGMETMLEYGMLRQWDEATRAWAERSGSRGLELRDGERLITRMFGGHRLTGEVYSGWRPGSVHLTDRRLVVLRREPREVLWEAELAELESAALETERAVGGEDRTRLRVRLRDGGEALLSAAEPERLHRELLEQAPGAKALAATDGGGGTAGPAEKDGHEGHLWYHEPRRGGAMWRGGRGRLDAGGLSWKSPVDARPALVLAPGDLLGVRLEERDNPAGSPYTLVLDTPGGEVALAADALPGWTGPLHRMAAGGTGQEDGESPERRRDDGGPHR</sequence>
<feature type="compositionally biased region" description="Basic and acidic residues" evidence="4">
    <location>
        <begin position="217"/>
        <end position="226"/>
    </location>
</feature>
<dbReference type="PANTHER" id="PTHR35344:SF4">
    <property type="entry name" value="GAS VESICLE PROTEIN A1"/>
    <property type="match status" value="1"/>
</dbReference>
<keyword evidence="6" id="KW-1185">Reference proteome</keyword>
<dbReference type="Proteomes" id="UP000028058">
    <property type="component" value="Unassembled WGS sequence"/>
</dbReference>
<dbReference type="GO" id="GO:0031411">
    <property type="term" value="C:gas vesicle"/>
    <property type="evidence" value="ECO:0007669"/>
    <property type="project" value="UniProtKB-SubCell"/>
</dbReference>
<dbReference type="GO" id="GO:0005198">
    <property type="term" value="F:structural molecule activity"/>
    <property type="evidence" value="ECO:0007669"/>
    <property type="project" value="InterPro"/>
</dbReference>
<dbReference type="InterPro" id="IPR000638">
    <property type="entry name" value="Gas-vesicle_GvpA-like"/>
</dbReference>
<dbReference type="AlphaFoldDB" id="A0A3M8F488"/>
<protein>
    <submittedName>
        <fullName evidence="5">Gas vesicle protein</fullName>
    </submittedName>
</protein>
<comment type="similarity">
    <text evidence="3">Belongs to the gas vesicle GvpA family.</text>
</comment>
<dbReference type="InterPro" id="IPR018493">
    <property type="entry name" value="GvpA-like_CS"/>
</dbReference>
<proteinExistence type="inferred from homology"/>
<dbReference type="RefSeq" id="WP_063831643.1">
    <property type="nucleotide sequence ID" value="NZ_CP134822.1"/>
</dbReference>
<comment type="caution">
    <text evidence="5">The sequence shown here is derived from an EMBL/GenBank/DDBJ whole genome shotgun (WGS) entry which is preliminary data.</text>
</comment>
<evidence type="ECO:0000256" key="2">
    <source>
        <dbReference type="ARBA" id="ARBA00035108"/>
    </source>
</evidence>
<name>A0A3M8F488_9ACTN</name>
<feature type="region of interest" description="Disordered" evidence="4">
    <location>
        <begin position="204"/>
        <end position="226"/>
    </location>
</feature>
<gene>
    <name evidence="5" type="ORF">SFRA_015370</name>
</gene>
<dbReference type="Pfam" id="PF00741">
    <property type="entry name" value="Gas_vesicle"/>
    <property type="match status" value="1"/>
</dbReference>
<dbReference type="PROSITE" id="PS00669">
    <property type="entry name" value="GAS_VESICLE_A_2"/>
    <property type="match status" value="1"/>
</dbReference>
<evidence type="ECO:0000313" key="6">
    <source>
        <dbReference type="Proteomes" id="UP000028058"/>
    </source>
</evidence>
<feature type="compositionally biased region" description="Basic and acidic residues" evidence="4">
    <location>
        <begin position="325"/>
        <end position="337"/>
    </location>
</feature>
<evidence type="ECO:0000313" key="5">
    <source>
        <dbReference type="EMBL" id="RKM95426.1"/>
    </source>
</evidence>
<reference evidence="5 6" key="1">
    <citation type="journal article" date="2014" name="Genome Announc.">
        <title>Draft Genome Sequence of Streptomyces fradiae ATCC 19609, a Strain Highly Sensitive to Antibiotics.</title>
        <authorList>
            <person name="Bekker O.B."/>
            <person name="Klimina K.M."/>
            <person name="Vatlin A.A."/>
            <person name="Zakharevich N.V."/>
            <person name="Kasianov A.S."/>
            <person name="Danilenko V.N."/>
        </authorList>
    </citation>
    <scope>NUCLEOTIDE SEQUENCE [LARGE SCALE GENOMIC DNA]</scope>
    <source>
        <strain evidence="5 6">ATCC 19609</strain>
    </source>
</reference>
<evidence type="ECO:0000256" key="4">
    <source>
        <dbReference type="SAM" id="MobiDB-lite"/>
    </source>
</evidence>
<accession>A0A3M8F488</accession>
<evidence type="ECO:0000256" key="1">
    <source>
        <dbReference type="ARBA" id="ARBA00022987"/>
    </source>
</evidence>
<dbReference type="GO" id="GO:0012506">
    <property type="term" value="C:vesicle membrane"/>
    <property type="evidence" value="ECO:0007669"/>
    <property type="project" value="InterPro"/>
</dbReference>
<evidence type="ECO:0000256" key="3">
    <source>
        <dbReference type="ARBA" id="ARBA00035646"/>
    </source>
</evidence>